<dbReference type="NCBIfam" id="TIGR03558">
    <property type="entry name" value="oxido_grp_1"/>
    <property type="match status" value="1"/>
</dbReference>
<dbReference type="InterPro" id="IPR019949">
    <property type="entry name" value="CmoO-like"/>
</dbReference>
<dbReference type="KEGG" id="mcui:G8O30_10085"/>
<dbReference type="AlphaFoldDB" id="A0A7S8CC82"/>
<dbReference type="Pfam" id="PF00296">
    <property type="entry name" value="Bac_luciferase"/>
    <property type="match status" value="1"/>
</dbReference>
<dbReference type="InterPro" id="IPR036661">
    <property type="entry name" value="Luciferase-like_sf"/>
</dbReference>
<evidence type="ECO:0000313" key="3">
    <source>
        <dbReference type="EMBL" id="QPC47296.1"/>
    </source>
</evidence>
<dbReference type="Proteomes" id="UP000593626">
    <property type="component" value="Chromosome"/>
</dbReference>
<dbReference type="EMBL" id="CP049742">
    <property type="protein sequence ID" value="QPC47296.1"/>
    <property type="molecule type" value="Genomic_DNA"/>
</dbReference>
<dbReference type="GO" id="GO:0005829">
    <property type="term" value="C:cytosol"/>
    <property type="evidence" value="ECO:0007669"/>
    <property type="project" value="TreeGrafter"/>
</dbReference>
<sequence length="335" mass="37565">MSIKLSVLDQSPIAEGKSPEKALQETVELAKLVEKLGYMRFWVSEHHDTSTLAGSSPEVLMSFLAANTSKIRVGSGGVMLPHYSSYKVAENMNVLATLAHGRVDVGVGRAPGGMPRATLALNNGNRPMTHQFKDQVEELRAYLQDDVDINHPYHGLKATPIPKSKADLWLLGSSPSSAELAAELGLPYTYAQFIQAEYTGHNLTTYKQQFKPSANLKYPYSMLAVFVLCGETEEEANYLASSIDLSLIQLEQGMPSKGTPNPEVASTYPYSFFEQQRVRQNRERMIVGTKEQVRDKLLHLQKQYDVDEFMLVTIMYDYEKRKRSYELVAEAMLNQ</sequence>
<dbReference type="RefSeq" id="WP_239671963.1">
    <property type="nucleotide sequence ID" value="NZ_CP049742.1"/>
</dbReference>
<feature type="domain" description="Luciferase-like" evidence="2">
    <location>
        <begin position="7"/>
        <end position="302"/>
    </location>
</feature>
<reference evidence="3 4" key="1">
    <citation type="submission" date="2019-07" db="EMBL/GenBank/DDBJ databases">
        <title>Genome sequence of 2 isolates from Red Sea Mangroves.</title>
        <authorList>
            <person name="Sefrji F."/>
            <person name="Michoud G."/>
            <person name="Merlino G."/>
            <person name="Daffonchio D."/>
        </authorList>
    </citation>
    <scope>NUCLEOTIDE SEQUENCE [LARGE SCALE GENOMIC DNA]</scope>
    <source>
        <strain evidence="3 4">R1DC41</strain>
    </source>
</reference>
<organism evidence="3 4">
    <name type="scientific">Mangrovibacillus cuniculi</name>
    <dbReference type="NCBI Taxonomy" id="2593652"/>
    <lineage>
        <taxon>Bacteria</taxon>
        <taxon>Bacillati</taxon>
        <taxon>Bacillota</taxon>
        <taxon>Bacilli</taxon>
        <taxon>Bacillales</taxon>
        <taxon>Bacillaceae</taxon>
        <taxon>Mangrovibacillus</taxon>
    </lineage>
</organism>
<name>A0A7S8CC82_9BACI</name>
<dbReference type="SUPFAM" id="SSF51679">
    <property type="entry name" value="Bacterial luciferase-like"/>
    <property type="match status" value="1"/>
</dbReference>
<dbReference type="InterPro" id="IPR050766">
    <property type="entry name" value="Bact_Lucif_Oxidored"/>
</dbReference>
<protein>
    <submittedName>
        <fullName evidence="3">LLM class flavin-dependent oxidoreductase</fullName>
    </submittedName>
</protein>
<accession>A0A7S8CC82</accession>
<dbReference type="Gene3D" id="3.20.20.30">
    <property type="entry name" value="Luciferase-like domain"/>
    <property type="match status" value="1"/>
</dbReference>
<dbReference type="FunFam" id="3.20.20.30:FF:000002">
    <property type="entry name" value="LLM class flavin-dependent oxidoreductase"/>
    <property type="match status" value="1"/>
</dbReference>
<evidence type="ECO:0000259" key="2">
    <source>
        <dbReference type="Pfam" id="PF00296"/>
    </source>
</evidence>
<gene>
    <name evidence="3" type="ORF">G8O30_10085</name>
</gene>
<evidence type="ECO:0000256" key="1">
    <source>
        <dbReference type="ARBA" id="ARBA00007789"/>
    </source>
</evidence>
<dbReference type="PANTHER" id="PTHR30137">
    <property type="entry name" value="LUCIFERASE-LIKE MONOOXYGENASE"/>
    <property type="match status" value="1"/>
</dbReference>
<keyword evidence="4" id="KW-1185">Reference proteome</keyword>
<proteinExistence type="predicted"/>
<evidence type="ECO:0000313" key="4">
    <source>
        <dbReference type="Proteomes" id="UP000593626"/>
    </source>
</evidence>
<comment type="similarity">
    <text evidence="1">To bacterial alkanal monooxygenase alpha and beta chains.</text>
</comment>
<dbReference type="InterPro" id="IPR011251">
    <property type="entry name" value="Luciferase-like_dom"/>
</dbReference>
<dbReference type="GO" id="GO:0016705">
    <property type="term" value="F:oxidoreductase activity, acting on paired donors, with incorporation or reduction of molecular oxygen"/>
    <property type="evidence" value="ECO:0007669"/>
    <property type="project" value="InterPro"/>
</dbReference>
<dbReference type="PANTHER" id="PTHR30137:SF19">
    <property type="entry name" value="LUCIFERASE-LIKE MONOOXYGENASE"/>
    <property type="match status" value="1"/>
</dbReference>